<evidence type="ECO:0000313" key="3">
    <source>
        <dbReference type="EMBL" id="BCL57131.1"/>
    </source>
</evidence>
<feature type="domain" description="DNA mimic protein DMP19 C-terminal" evidence="2">
    <location>
        <begin position="95"/>
        <end position="207"/>
    </location>
</feature>
<dbReference type="Proteomes" id="UP001197827">
    <property type="component" value="Unassembled WGS sequence"/>
</dbReference>
<evidence type="ECO:0000259" key="2">
    <source>
        <dbReference type="Pfam" id="PF14300"/>
    </source>
</evidence>
<dbReference type="EMBL" id="JANGBO010000007">
    <property type="protein sequence ID" value="MCQ5061932.1"/>
    <property type="molecule type" value="Genomic_DNA"/>
</dbReference>
<dbReference type="Gene3D" id="1.20.1420.60">
    <property type="match status" value="1"/>
</dbReference>
<accession>A0A2T3G049</accession>
<dbReference type="EMBL" id="AP024085">
    <property type="protein sequence ID" value="BCL57131.1"/>
    <property type="molecule type" value="Genomic_DNA"/>
</dbReference>
<dbReference type="GeneID" id="70579283"/>
<reference evidence="4" key="4">
    <citation type="submission" date="2021-10" db="EMBL/GenBank/DDBJ databases">
        <title>Collection of gut derived symbiotic bacterial strains cultured from healthy donors.</title>
        <authorList>
            <person name="Lin H."/>
            <person name="Littmann E."/>
            <person name="Kohout C."/>
            <person name="Pamer E.G."/>
        </authorList>
    </citation>
    <scope>NUCLEOTIDE SEQUENCE</scope>
    <source>
        <strain evidence="4">DFI.5.2</strain>
    </source>
</reference>
<dbReference type="AlphaFoldDB" id="A0A2T3G049"/>
<evidence type="ECO:0000313" key="4">
    <source>
        <dbReference type="EMBL" id="MCB8562817.1"/>
    </source>
</evidence>
<dbReference type="KEGG" id="fit:Fi14EGH31_08430"/>
<reference evidence="6 7" key="1">
    <citation type="journal article" date="2019" name="Int. J. Syst. Evol. Microbiol.">
        <title>Faecalibacillus intestinalis gen. nov., sp. nov. and Faecalibacillus faecis sp. nov., isolated from human faeces.</title>
        <authorList>
            <person name="Seo B."/>
            <person name="Jeon K."/>
            <person name="Baek I."/>
            <person name="Lee Y.M."/>
            <person name="Baek K."/>
            <person name="Ko G."/>
        </authorList>
    </citation>
    <scope>NUCLEOTIDE SEQUENCE [LARGE SCALE GENOMIC DNA]</scope>
    <source>
        <strain evidence="6 7">SNUG30099</strain>
    </source>
</reference>
<evidence type="ECO:0000313" key="6">
    <source>
        <dbReference type="EMBL" id="PST40925.1"/>
    </source>
</evidence>
<evidence type="ECO:0000313" key="5">
    <source>
        <dbReference type="EMBL" id="MCQ5061932.1"/>
    </source>
</evidence>
<keyword evidence="7" id="KW-1185">Reference proteome</keyword>
<keyword evidence="1" id="KW-0472">Membrane</keyword>
<gene>
    <name evidence="6" type="ORF">C7U54_07880</name>
    <name evidence="3" type="ORF">Fi14EGH31_08430</name>
    <name evidence="4" type="ORF">LJD74_12570</name>
    <name evidence="5" type="ORF">NE542_08895</name>
</gene>
<reference evidence="3" key="2">
    <citation type="journal article" date="2020" name="Microbiol. Resour. Announc.">
        <title>Complete Genome Sequence of Faecalibacillus intestinalis JCM 34082, Isolated from Feces from a Healthy Japanese Female.</title>
        <authorList>
            <person name="Sakamoto M."/>
            <person name="Ikeyama N."/>
            <person name="Toyoda A."/>
            <person name="Murakami T."/>
            <person name="Mori H."/>
            <person name="Ohkuma M."/>
        </authorList>
    </citation>
    <scope>NUCLEOTIDE SEQUENCE</scope>
    <source>
        <strain evidence="3">14EGH31</strain>
    </source>
</reference>
<organism evidence="6 7">
    <name type="scientific">Faecalibacillus intestinalis</name>
    <dbReference type="NCBI Taxonomy" id="1982626"/>
    <lineage>
        <taxon>Bacteria</taxon>
        <taxon>Bacillati</taxon>
        <taxon>Bacillota</taxon>
        <taxon>Erysipelotrichia</taxon>
        <taxon>Erysipelotrichales</taxon>
        <taxon>Coprobacillaceae</taxon>
        <taxon>Faecalibacillus</taxon>
    </lineage>
</organism>
<name>A0A2T3G049_9FIRM</name>
<sequence length="224" mass="26895">MNYFTEYWYVWIIFAIMCVFLFSFYGKKFKQVKEKRKQYEEKLAQEKDMFSHLTSDVFDKIEPIDLTRAVIFHINAKEDRLYEDDNYDGNIIPYLTHEELLIYTMYQLECSLEGGRGSIHSFFITEPYCNYRPYYKEAFETMKCYDIAHLLEEAEKLAILIENDQEDEIDETSEYATYNFSDFTNEFVSLLRSSGIGDKLGEYIKEHKESFIEKDDENEKRISE</sequence>
<evidence type="ECO:0000313" key="7">
    <source>
        <dbReference type="Proteomes" id="UP000240974"/>
    </source>
</evidence>
<dbReference type="Proteomes" id="UP000593842">
    <property type="component" value="Chromosome"/>
</dbReference>
<evidence type="ECO:0000256" key="1">
    <source>
        <dbReference type="SAM" id="Phobius"/>
    </source>
</evidence>
<reference evidence="5" key="5">
    <citation type="submission" date="2022-06" db="EMBL/GenBank/DDBJ databases">
        <title>Isolation of gut microbiota from human fecal samples.</title>
        <authorList>
            <person name="Pamer E.G."/>
            <person name="Barat B."/>
            <person name="Waligurski E."/>
            <person name="Medina S."/>
            <person name="Paddock L."/>
            <person name="Mostad J."/>
        </authorList>
    </citation>
    <scope>NUCLEOTIDE SEQUENCE</scope>
    <source>
        <strain evidence="5">DFI.6.24</strain>
    </source>
</reference>
<protein>
    <recommendedName>
        <fullName evidence="2">DNA mimic protein DMP19 C-terminal domain-containing protein</fullName>
    </recommendedName>
</protein>
<feature type="transmembrane region" description="Helical" evidence="1">
    <location>
        <begin position="6"/>
        <end position="26"/>
    </location>
</feature>
<dbReference type="Pfam" id="PF14300">
    <property type="entry name" value="DMP19"/>
    <property type="match status" value="1"/>
</dbReference>
<dbReference type="Proteomes" id="UP001204814">
    <property type="component" value="Unassembled WGS sequence"/>
</dbReference>
<dbReference type="InterPro" id="IPR025402">
    <property type="entry name" value="DMP19_C"/>
</dbReference>
<dbReference type="EMBL" id="JAJDKQ010000032">
    <property type="protein sequence ID" value="MCB8562817.1"/>
    <property type="molecule type" value="Genomic_DNA"/>
</dbReference>
<reference evidence="8" key="3">
    <citation type="submission" date="2020-09" db="EMBL/GenBank/DDBJ databases">
        <title>Complete genome sequencing of Faecalibacillus intestinalis strain 14EGH31.</title>
        <authorList>
            <person name="Sakamoto M."/>
            <person name="Murakami T."/>
            <person name="Mori H."/>
        </authorList>
    </citation>
    <scope>NUCLEOTIDE SEQUENCE [LARGE SCALE GENOMIC DNA]</scope>
    <source>
        <strain evidence="8">14EGH31</strain>
    </source>
</reference>
<proteinExistence type="predicted"/>
<dbReference type="EMBL" id="PYLQ01000009">
    <property type="protein sequence ID" value="PST40925.1"/>
    <property type="molecule type" value="Genomic_DNA"/>
</dbReference>
<keyword evidence="1" id="KW-1133">Transmembrane helix</keyword>
<keyword evidence="1" id="KW-0812">Transmembrane</keyword>
<dbReference type="RefSeq" id="WP_022002237.1">
    <property type="nucleotide sequence ID" value="NZ_AP024085.1"/>
</dbReference>
<evidence type="ECO:0000313" key="8">
    <source>
        <dbReference type="Proteomes" id="UP000593842"/>
    </source>
</evidence>
<dbReference type="Proteomes" id="UP000240974">
    <property type="component" value="Unassembled WGS sequence"/>
</dbReference>